<dbReference type="Gene3D" id="1.20.1090.10">
    <property type="entry name" value="Dehydroquinate synthase-like - alpha domain"/>
    <property type="match status" value="1"/>
</dbReference>
<protein>
    <submittedName>
        <fullName evidence="5">Uncharacterized protein</fullName>
    </submittedName>
</protein>
<dbReference type="PATRIC" id="fig|47500.8.peg.2963"/>
<dbReference type="STRING" id="47500.AF333_03015"/>
<dbReference type="PANTHER" id="PTHR11496">
    <property type="entry name" value="ALCOHOL DEHYDROGENASE"/>
    <property type="match status" value="1"/>
</dbReference>
<dbReference type="CDD" id="cd08182">
    <property type="entry name" value="HEPD"/>
    <property type="match status" value="1"/>
</dbReference>
<evidence type="ECO:0000259" key="4">
    <source>
        <dbReference type="Pfam" id="PF25137"/>
    </source>
</evidence>
<keyword evidence="2" id="KW-0560">Oxidoreductase</keyword>
<keyword evidence="6" id="KW-1185">Reference proteome</keyword>
<dbReference type="SUPFAM" id="SSF56796">
    <property type="entry name" value="Dehydroquinate synthase-like"/>
    <property type="match status" value="1"/>
</dbReference>
<dbReference type="Proteomes" id="UP000037269">
    <property type="component" value="Unassembled WGS sequence"/>
</dbReference>
<comment type="caution">
    <text evidence="5">The sequence shown here is derived from an EMBL/GenBank/DDBJ whole genome shotgun (WGS) entry which is preliminary data.</text>
</comment>
<dbReference type="GO" id="GO:0046872">
    <property type="term" value="F:metal ion binding"/>
    <property type="evidence" value="ECO:0007669"/>
    <property type="project" value="InterPro"/>
</dbReference>
<dbReference type="InterPro" id="IPR039697">
    <property type="entry name" value="Alcohol_dehydrogenase_Fe"/>
</dbReference>
<feature type="domain" description="Fe-containing alcohol dehydrogenase-like C-terminal" evidence="4">
    <location>
        <begin position="196"/>
        <end position="349"/>
    </location>
</feature>
<evidence type="ECO:0000259" key="3">
    <source>
        <dbReference type="Pfam" id="PF00465"/>
    </source>
</evidence>
<dbReference type="InterPro" id="IPR035873">
    <property type="entry name" value="PhpC"/>
</dbReference>
<dbReference type="Pfam" id="PF00465">
    <property type="entry name" value="Fe-ADH"/>
    <property type="match status" value="1"/>
</dbReference>
<dbReference type="PANTHER" id="PTHR11496:SF102">
    <property type="entry name" value="ALCOHOL DEHYDROGENASE 4"/>
    <property type="match status" value="1"/>
</dbReference>
<organism evidence="5 6">
    <name type="scientific">Aneurinibacillus migulanus</name>
    <name type="common">Bacillus migulanus</name>
    <dbReference type="NCBI Taxonomy" id="47500"/>
    <lineage>
        <taxon>Bacteria</taxon>
        <taxon>Bacillati</taxon>
        <taxon>Bacillota</taxon>
        <taxon>Bacilli</taxon>
        <taxon>Bacillales</taxon>
        <taxon>Paenibacillaceae</taxon>
        <taxon>Aneurinibacillus group</taxon>
        <taxon>Aneurinibacillus</taxon>
    </lineage>
</organism>
<evidence type="ECO:0000313" key="6">
    <source>
        <dbReference type="Proteomes" id="UP000037269"/>
    </source>
</evidence>
<reference evidence="5 6" key="1">
    <citation type="submission" date="2015-07" db="EMBL/GenBank/DDBJ databases">
        <title>Fjat-14205 dsm 2895.</title>
        <authorList>
            <person name="Liu B."/>
            <person name="Wang J."/>
            <person name="Zhu Y."/>
            <person name="Liu G."/>
            <person name="Chen Q."/>
            <person name="Chen Z."/>
            <person name="Lan J."/>
            <person name="Che J."/>
            <person name="Ge C."/>
            <person name="Shi H."/>
            <person name="Pan Z."/>
            <person name="Liu X."/>
        </authorList>
    </citation>
    <scope>NUCLEOTIDE SEQUENCE [LARGE SCALE GENOMIC DNA]</scope>
    <source>
        <strain evidence="5 6">DSM 2895</strain>
    </source>
</reference>
<feature type="domain" description="Alcohol dehydrogenase iron-type/glycerol dehydrogenase GldA" evidence="3">
    <location>
        <begin position="18"/>
        <end position="185"/>
    </location>
</feature>
<comment type="similarity">
    <text evidence="1">Belongs to the iron-containing alcohol dehydrogenase family.</text>
</comment>
<dbReference type="AlphaFoldDB" id="A0A0D1UZC1"/>
<dbReference type="GO" id="GO:0004022">
    <property type="term" value="F:alcohol dehydrogenase (NAD+) activity"/>
    <property type="evidence" value="ECO:0007669"/>
    <property type="project" value="UniProtKB-ARBA"/>
</dbReference>
<dbReference type="InterPro" id="IPR001670">
    <property type="entry name" value="ADH_Fe/GldA"/>
</dbReference>
<dbReference type="GO" id="GO:0017000">
    <property type="term" value="P:antibiotic biosynthetic process"/>
    <property type="evidence" value="ECO:0007669"/>
    <property type="project" value="InterPro"/>
</dbReference>
<dbReference type="Gene3D" id="3.40.50.1970">
    <property type="match status" value="1"/>
</dbReference>
<name>A0A0D1UZC1_ANEMI</name>
<gene>
    <name evidence="5" type="ORF">AF333_03015</name>
</gene>
<sequence>MRKLRRCSKVNNFYYYNPVKVIFGIDTLYKIDELVKSRRALIVTSPGMKRRDTLEKVVSFVQNIEGIIDDIQPNPTFETLAYYYQQVNYNEVDVIIALGGGSVIDTAKALAVSVENRNFSILEQSIKSGSLHNANYKIIPFISIPTTAGSGSEVTPWATIWDEGKKEKYSLHLPDLWSEACICDPSLTLPLPQDITIITALDALSHSFESIWNKNANPISNVFAIDAAKTILCKLPCLINNLNNIELRSEIMLSSLKAGLAFSNTQTAIAHAMSYYMTLHKNLVHGIAVSFTLPDIIDTVIGTNQLVDESIFKILGSNPVEEMKTFLESIGISTRFSEHGISKEDLLRIKSAVTNVPRAKNSIVEIDKLFENFVANSL</sequence>
<proteinExistence type="inferred from homology"/>
<dbReference type="InterPro" id="IPR056798">
    <property type="entry name" value="ADH_Fe_C"/>
</dbReference>
<evidence type="ECO:0000256" key="1">
    <source>
        <dbReference type="ARBA" id="ARBA00007358"/>
    </source>
</evidence>
<evidence type="ECO:0000256" key="2">
    <source>
        <dbReference type="ARBA" id="ARBA00023002"/>
    </source>
</evidence>
<accession>A0A0D1UZC1</accession>
<dbReference type="OrthoDB" id="9815791at2"/>
<evidence type="ECO:0000313" key="5">
    <source>
        <dbReference type="EMBL" id="KON94615.1"/>
    </source>
</evidence>
<dbReference type="Pfam" id="PF25137">
    <property type="entry name" value="ADH_Fe_C"/>
    <property type="match status" value="1"/>
</dbReference>
<dbReference type="EMBL" id="LGUG01000004">
    <property type="protein sequence ID" value="KON94615.1"/>
    <property type="molecule type" value="Genomic_DNA"/>
</dbReference>
<dbReference type="FunFam" id="3.40.50.1970:FF:000003">
    <property type="entry name" value="Alcohol dehydrogenase, iron-containing"/>
    <property type="match status" value="1"/>
</dbReference>